<dbReference type="AlphaFoldDB" id="A0AAD7ICX5"/>
<gene>
    <name evidence="2" type="ORF">B0H16DRAFT_1729670</name>
</gene>
<evidence type="ECO:0000313" key="2">
    <source>
        <dbReference type="EMBL" id="KAJ7738996.1"/>
    </source>
</evidence>
<keyword evidence="3" id="KW-1185">Reference proteome</keyword>
<name>A0AAD7ICX5_9AGAR</name>
<proteinExistence type="predicted"/>
<reference evidence="2" key="1">
    <citation type="submission" date="2023-03" db="EMBL/GenBank/DDBJ databases">
        <title>Massive genome expansion in bonnet fungi (Mycena s.s.) driven by repeated elements and novel gene families across ecological guilds.</title>
        <authorList>
            <consortium name="Lawrence Berkeley National Laboratory"/>
            <person name="Harder C.B."/>
            <person name="Miyauchi S."/>
            <person name="Viragh M."/>
            <person name="Kuo A."/>
            <person name="Thoen E."/>
            <person name="Andreopoulos B."/>
            <person name="Lu D."/>
            <person name="Skrede I."/>
            <person name="Drula E."/>
            <person name="Henrissat B."/>
            <person name="Morin E."/>
            <person name="Kohler A."/>
            <person name="Barry K."/>
            <person name="LaButti K."/>
            <person name="Morin E."/>
            <person name="Salamov A."/>
            <person name="Lipzen A."/>
            <person name="Mereny Z."/>
            <person name="Hegedus B."/>
            <person name="Baldrian P."/>
            <person name="Stursova M."/>
            <person name="Weitz H."/>
            <person name="Taylor A."/>
            <person name="Grigoriev I.V."/>
            <person name="Nagy L.G."/>
            <person name="Martin F."/>
            <person name="Kauserud H."/>
        </authorList>
    </citation>
    <scope>NUCLEOTIDE SEQUENCE</scope>
    <source>
        <strain evidence="2">CBHHK182m</strain>
    </source>
</reference>
<sequence>MAHAEPKLPPPYTEGPDASETAQDAWEAAIGAFVTNLVIQKLTSDTTPTELFSLFDTPEHQPLLFYYACSHLLRATRENTDAAEHSGLIAALFGLLKEEGLKRDGPDGPGAFGNAIVFPTLRALLSDVPAPPGYIYDQVEFGLVPDSGLVKDDSTFLAALAEYARAHEGQLRLWSLVGRLEADRVVGEPGTMSLLFHQGSVLLRALADPVQRGVWETLWTAVLHCEEEMDYGAWGSGAETVEWLGSFKDAVRQIAGDERASLEWQARFAVILEELEKGR</sequence>
<dbReference type="EMBL" id="JARKIB010000109">
    <property type="protein sequence ID" value="KAJ7738996.1"/>
    <property type="molecule type" value="Genomic_DNA"/>
</dbReference>
<accession>A0AAD7ICX5</accession>
<dbReference type="Proteomes" id="UP001215598">
    <property type="component" value="Unassembled WGS sequence"/>
</dbReference>
<protein>
    <submittedName>
        <fullName evidence="2">Uncharacterized protein</fullName>
    </submittedName>
</protein>
<evidence type="ECO:0000313" key="3">
    <source>
        <dbReference type="Proteomes" id="UP001215598"/>
    </source>
</evidence>
<evidence type="ECO:0000256" key="1">
    <source>
        <dbReference type="SAM" id="MobiDB-lite"/>
    </source>
</evidence>
<comment type="caution">
    <text evidence="2">The sequence shown here is derived from an EMBL/GenBank/DDBJ whole genome shotgun (WGS) entry which is preliminary data.</text>
</comment>
<organism evidence="2 3">
    <name type="scientific">Mycena metata</name>
    <dbReference type="NCBI Taxonomy" id="1033252"/>
    <lineage>
        <taxon>Eukaryota</taxon>
        <taxon>Fungi</taxon>
        <taxon>Dikarya</taxon>
        <taxon>Basidiomycota</taxon>
        <taxon>Agaricomycotina</taxon>
        <taxon>Agaricomycetes</taxon>
        <taxon>Agaricomycetidae</taxon>
        <taxon>Agaricales</taxon>
        <taxon>Marasmiineae</taxon>
        <taxon>Mycenaceae</taxon>
        <taxon>Mycena</taxon>
    </lineage>
</organism>
<feature type="region of interest" description="Disordered" evidence="1">
    <location>
        <begin position="1"/>
        <end position="21"/>
    </location>
</feature>